<dbReference type="PROSITE" id="PS50931">
    <property type="entry name" value="HTH_LYSR"/>
    <property type="match status" value="1"/>
</dbReference>
<evidence type="ECO:0000256" key="2">
    <source>
        <dbReference type="ARBA" id="ARBA00023015"/>
    </source>
</evidence>
<evidence type="ECO:0000313" key="6">
    <source>
        <dbReference type="EMBL" id="SMC58484.1"/>
    </source>
</evidence>
<dbReference type="PRINTS" id="PR00039">
    <property type="entry name" value="HTHLYSR"/>
</dbReference>
<keyword evidence="7" id="KW-1185">Reference proteome</keyword>
<evidence type="ECO:0000259" key="5">
    <source>
        <dbReference type="PROSITE" id="PS50931"/>
    </source>
</evidence>
<keyword evidence="4" id="KW-0804">Transcription</keyword>
<dbReference type="Gene3D" id="3.40.190.10">
    <property type="entry name" value="Periplasmic binding protein-like II"/>
    <property type="match status" value="2"/>
</dbReference>
<organism evidence="6 7">
    <name type="scientific">Kibdelosporangium aridum</name>
    <dbReference type="NCBI Taxonomy" id="2030"/>
    <lineage>
        <taxon>Bacteria</taxon>
        <taxon>Bacillati</taxon>
        <taxon>Actinomycetota</taxon>
        <taxon>Actinomycetes</taxon>
        <taxon>Pseudonocardiales</taxon>
        <taxon>Pseudonocardiaceae</taxon>
        <taxon>Kibdelosporangium</taxon>
    </lineage>
</organism>
<keyword evidence="3 6" id="KW-0238">DNA-binding</keyword>
<dbReference type="GO" id="GO:0032993">
    <property type="term" value="C:protein-DNA complex"/>
    <property type="evidence" value="ECO:0007669"/>
    <property type="project" value="TreeGrafter"/>
</dbReference>
<dbReference type="GO" id="GO:0003700">
    <property type="term" value="F:DNA-binding transcription factor activity"/>
    <property type="evidence" value="ECO:0007669"/>
    <property type="project" value="InterPro"/>
</dbReference>
<reference evidence="6 7" key="1">
    <citation type="submission" date="2017-04" db="EMBL/GenBank/DDBJ databases">
        <authorList>
            <person name="Afonso C.L."/>
            <person name="Miller P.J."/>
            <person name="Scott M.A."/>
            <person name="Spackman E."/>
            <person name="Goraichik I."/>
            <person name="Dimitrov K.M."/>
            <person name="Suarez D.L."/>
            <person name="Swayne D.E."/>
        </authorList>
    </citation>
    <scope>NUCLEOTIDE SEQUENCE [LARGE SCALE GENOMIC DNA]</scope>
    <source>
        <strain evidence="6 7">DSM 43828</strain>
    </source>
</reference>
<comment type="similarity">
    <text evidence="1">Belongs to the LysR transcriptional regulatory family.</text>
</comment>
<dbReference type="PANTHER" id="PTHR30346">
    <property type="entry name" value="TRANSCRIPTIONAL DUAL REGULATOR HCAR-RELATED"/>
    <property type="match status" value="1"/>
</dbReference>
<proteinExistence type="inferred from homology"/>
<evidence type="ECO:0000256" key="1">
    <source>
        <dbReference type="ARBA" id="ARBA00009437"/>
    </source>
</evidence>
<dbReference type="Pfam" id="PF03466">
    <property type="entry name" value="LysR_substrate"/>
    <property type="match status" value="1"/>
</dbReference>
<gene>
    <name evidence="6" type="ORF">SAMN05661093_00703</name>
</gene>
<keyword evidence="2" id="KW-0805">Transcription regulation</keyword>
<feature type="domain" description="HTH lysR-type" evidence="5">
    <location>
        <begin position="1"/>
        <end position="58"/>
    </location>
</feature>
<dbReference type="PANTHER" id="PTHR30346:SF0">
    <property type="entry name" value="HCA OPERON TRANSCRIPTIONAL ACTIVATOR HCAR"/>
    <property type="match status" value="1"/>
</dbReference>
<dbReference type="EMBL" id="FWXV01000001">
    <property type="protein sequence ID" value="SMC58484.1"/>
    <property type="molecule type" value="Genomic_DNA"/>
</dbReference>
<dbReference type="RefSeq" id="WP_084424526.1">
    <property type="nucleotide sequence ID" value="NZ_FWXV01000001.1"/>
</dbReference>
<accession>A0A1Y5WZC7</accession>
<dbReference type="InterPro" id="IPR036388">
    <property type="entry name" value="WH-like_DNA-bd_sf"/>
</dbReference>
<dbReference type="Pfam" id="PF00126">
    <property type="entry name" value="HTH_1"/>
    <property type="match status" value="1"/>
</dbReference>
<dbReference type="InterPro" id="IPR005119">
    <property type="entry name" value="LysR_subst-bd"/>
</dbReference>
<dbReference type="GO" id="GO:0003677">
    <property type="term" value="F:DNA binding"/>
    <property type="evidence" value="ECO:0007669"/>
    <property type="project" value="UniProtKB-KW"/>
</dbReference>
<dbReference type="SUPFAM" id="SSF53850">
    <property type="entry name" value="Periplasmic binding protein-like II"/>
    <property type="match status" value="1"/>
</dbReference>
<dbReference type="SUPFAM" id="SSF46785">
    <property type="entry name" value="Winged helix' DNA-binding domain"/>
    <property type="match status" value="1"/>
</dbReference>
<sequence>MELREVETFLVLADELHIGRTADRLHITQGRVSQLIRALEREIGGPLFERSSRTVRLTPLGEKFHDGARRGFGALASALTDCQAVAHDVQVELSVGYMPSIGAKAVTRIVTAFEHRHPGFTVKLRAMVNFDIGSHGPFRPEDTDVQLVWSPGGDGKAVEAPGLTVGPVLHQVRRGVIVPSGHPLAEFTSISVERLAGHPLLSPSNSWPRELQNAWIPPVTPSGVPLNRLAEDIPSMAGRSVLIVEDALTSVARGHGLHVTVSTALDRMAFPGLAVVPIHDMPPMVVVPIWRTSARNTAIRSFIETARDVSFNVDD</sequence>
<dbReference type="InterPro" id="IPR036390">
    <property type="entry name" value="WH_DNA-bd_sf"/>
</dbReference>
<dbReference type="InterPro" id="IPR000847">
    <property type="entry name" value="LysR_HTH_N"/>
</dbReference>
<name>A0A1Y5WZC7_KIBAR</name>
<dbReference type="Gene3D" id="1.10.10.10">
    <property type="entry name" value="Winged helix-like DNA-binding domain superfamily/Winged helix DNA-binding domain"/>
    <property type="match status" value="1"/>
</dbReference>
<protein>
    <submittedName>
        <fullName evidence="6">DNA-binding transcriptional regulator, LysR family</fullName>
    </submittedName>
</protein>
<evidence type="ECO:0000313" key="7">
    <source>
        <dbReference type="Proteomes" id="UP000192674"/>
    </source>
</evidence>
<evidence type="ECO:0000256" key="3">
    <source>
        <dbReference type="ARBA" id="ARBA00023125"/>
    </source>
</evidence>
<dbReference type="Proteomes" id="UP000192674">
    <property type="component" value="Unassembled WGS sequence"/>
</dbReference>
<dbReference type="AlphaFoldDB" id="A0A1Y5WZC7"/>
<evidence type="ECO:0000256" key="4">
    <source>
        <dbReference type="ARBA" id="ARBA00023163"/>
    </source>
</evidence>
<dbReference type="OrthoDB" id="79118at2"/>